<dbReference type="Pfam" id="PF13432">
    <property type="entry name" value="TPR_16"/>
    <property type="match status" value="2"/>
</dbReference>
<dbReference type="InterPro" id="IPR019734">
    <property type="entry name" value="TPR_rpt"/>
</dbReference>
<dbReference type="FunFam" id="1.25.40.10:FF:000546">
    <property type="entry name" value="Tetratricopeptide repeat domain 37"/>
    <property type="match status" value="1"/>
</dbReference>
<dbReference type="PROSITE" id="PS50005">
    <property type="entry name" value="TPR"/>
    <property type="match status" value="5"/>
</dbReference>
<dbReference type="Gene3D" id="1.25.40.10">
    <property type="entry name" value="Tetratricopeptide repeat domain"/>
    <property type="match status" value="7"/>
</dbReference>
<feature type="repeat" description="TPR" evidence="3">
    <location>
        <begin position="441"/>
        <end position="474"/>
    </location>
</feature>
<evidence type="ECO:0000256" key="2">
    <source>
        <dbReference type="ARBA" id="ARBA00022803"/>
    </source>
</evidence>
<dbReference type="Pfam" id="PF13181">
    <property type="entry name" value="TPR_8"/>
    <property type="match status" value="2"/>
</dbReference>
<dbReference type="GeneTree" id="ENSGT00390000016407"/>
<dbReference type="GO" id="GO:0055087">
    <property type="term" value="C:Ski complex"/>
    <property type="evidence" value="ECO:0007669"/>
    <property type="project" value="InterPro"/>
</dbReference>
<feature type="repeat" description="TPR" evidence="3">
    <location>
        <begin position="619"/>
        <end position="652"/>
    </location>
</feature>
<evidence type="ECO:0000256" key="1">
    <source>
        <dbReference type="ARBA" id="ARBA00022737"/>
    </source>
</evidence>
<evidence type="ECO:0000313" key="4">
    <source>
        <dbReference type="Ensembl" id="ENSLLEP00000006887.1"/>
    </source>
</evidence>
<reference evidence="4" key="1">
    <citation type="submission" date="2025-08" db="UniProtKB">
        <authorList>
            <consortium name="Ensembl"/>
        </authorList>
    </citation>
    <scope>IDENTIFICATION</scope>
</reference>
<dbReference type="PANTHER" id="PTHR15704">
    <property type="entry name" value="SUPERKILLER 3 PROTEIN-RELATED"/>
    <property type="match status" value="1"/>
</dbReference>
<evidence type="ECO:0000313" key="5">
    <source>
        <dbReference type="Proteomes" id="UP000694569"/>
    </source>
</evidence>
<organism evidence="4 5">
    <name type="scientific">Leptobrachium leishanense</name>
    <name type="common">Leishan spiny toad</name>
    <dbReference type="NCBI Taxonomy" id="445787"/>
    <lineage>
        <taxon>Eukaryota</taxon>
        <taxon>Metazoa</taxon>
        <taxon>Chordata</taxon>
        <taxon>Craniata</taxon>
        <taxon>Vertebrata</taxon>
        <taxon>Euteleostomi</taxon>
        <taxon>Amphibia</taxon>
        <taxon>Batrachia</taxon>
        <taxon>Anura</taxon>
        <taxon>Pelobatoidea</taxon>
        <taxon>Megophryidae</taxon>
        <taxon>Leptobrachium</taxon>
    </lineage>
</organism>
<feature type="repeat" description="TPR" evidence="3">
    <location>
        <begin position="60"/>
        <end position="93"/>
    </location>
</feature>
<protein>
    <submittedName>
        <fullName evidence="4">SKI3 subunit of superkiller complex</fullName>
    </submittedName>
</protein>
<dbReference type="GO" id="GO:0006401">
    <property type="term" value="P:RNA catabolic process"/>
    <property type="evidence" value="ECO:0007669"/>
    <property type="project" value="InterPro"/>
</dbReference>
<dbReference type="PANTHER" id="PTHR15704:SF7">
    <property type="entry name" value="SUPERKILLER COMPLEX PROTEIN 3"/>
    <property type="match status" value="1"/>
</dbReference>
<dbReference type="OrthoDB" id="421075at2759"/>
<feature type="repeat" description="TPR" evidence="3">
    <location>
        <begin position="882"/>
        <end position="915"/>
    </location>
</feature>
<dbReference type="InterPro" id="IPR039226">
    <property type="entry name" value="Ski3/TTC37"/>
</dbReference>
<keyword evidence="5" id="KW-1185">Reference proteome</keyword>
<dbReference type="InterPro" id="IPR011990">
    <property type="entry name" value="TPR-like_helical_dom_sf"/>
</dbReference>
<dbReference type="Ensembl" id="ENSLLET00000007167.1">
    <property type="protein sequence ID" value="ENSLLEP00000006887.1"/>
    <property type="gene ID" value="ENSLLEG00000004338.1"/>
</dbReference>
<gene>
    <name evidence="4" type="primary">SKIC3</name>
</gene>
<keyword evidence="1" id="KW-0677">Repeat</keyword>
<sequence length="1586" mass="178023">MEGCYGELSFRCLCNNMEYIMSSKEVKSALKNARDAIRNKDYKEALKQCKSVLKLEKNNYNAWVFIGLAAAELEQPDQAQAAYRKAAELEPEQLLAWQGLASFYEKVNPNEFKQELPAVYQKLLELYKGSDNQKWYEVCRKLVDLQHQNKDYMQVAQKWHELIKMKQDEDAKANELYELWKKMTRLLGEDVDKQDNETQQLLISAFENAISCVEEVPSEEHKALYQHFILCLSKLPLEEMKLKETCDKMIAVYPSACYPLEVLALHYIKCDDASEEAFHCYSRLVELEPLNGPGLVGMGIKALNDKKYELASENLSQGLQKLSSCPTGWRYLAQAQMKTHKYCNAIESCNQALKAVTLDDKLPLKDNIQKNAALRLKAEALVESTESSAADEALQAIEQICDGDNDPELCALKGRACLKKGSEDQASKILKDLKVSFPKLAETYFLEGQLYYYQKSYMEAEKCFQIAIERKPETACYHYFLGLTYWLMSEETKRDKTKAVTQFLKTAKLDPHMPKVFCYLGHYYKEVAGDKSRARGCYRKAFELDGSDGEAGAAAVDISMDLGDMESALTILTSVTERASAGTAKWAWLRRGLFYLRIGQHPKAVSDFHAALRADPKDSNCWECLGEAYLSRGGYTTALKSFMKASELNPESVYSAYKIASIKQTLGTYKEAAQEYEQILKKAADYVPALKGLGECYLMLAKSALADFLDSRALSLIEKALQCLARAIQQRPDLVCLWKVIGDACICLHVVSPSKIAVQVPGVLLGQSDDLQVTGKSNVLELGGRCYGRALKLQPTANLWYDLGTSYYYQAWHLLGTDSKQNDSADLLERSLQCIKKAVMMESINYRYWNALGVISCSKGVCNYALAQHAFIKSIQCEQNNVAAWTNLGALYLLNENIELSHQAFNVAQSLEPTYVRCWIGQALIAESVGSYETMDLFRHTTELCMHTEGAKGYAHWVCTILQDKSKRNTELYRYSIVQMNAITAAHLALTKYTERIEDDYAAYSMLGYLNEHLNLKIQANQAYQRAHLMIRDQEDKESCNVSIRNYGRSLCATGHYDEAIQAYLSTPLTEFYDLTGIALAYFKKGLFQESLKAYKSALSVAKSDQEKAHILTALAIIEYQQGQVDSSKTLLFKCSVLKEPSIESLQALCALGLAKRDVTLATAALNELLKHAKIKENIYERCLITAAIFALQGRHTVVHRQACKAIHSYPGNPELWSFLSRLVPQYSSRISKGGAVAGLVAQTLNLNQAKTSLLYTALNQLAAGTLSIEDKKRNAVKTLQRSARYFPDNPAVWAGLMAACQAERAASYLQAAPSESRNVNTALAAMVKAKTDRLKNAPVSYVQALENWSLCQAISTLNDHGRISEAEALCTKALNSNLEQPSLLLLLRQIRFKKLLKSKGAFSESLQEELKKTVLSNLTSHTAWHWLAEVYQSQGMLADAEMCYRKSLQLASQQGNWIGKLSSLLRLALLALRACMANVPDPRWPALLQEATSEVLKMTTCPLAILLQGIMQFSTKGSRKTRQLLEKVVYQTGCSKTIASVARWYLLRHLHAKDDDQLIDVLLQNAKVNEDQRVLDLHKQLSEGS</sequence>
<reference evidence="4" key="2">
    <citation type="submission" date="2025-09" db="UniProtKB">
        <authorList>
            <consortium name="Ensembl"/>
        </authorList>
    </citation>
    <scope>IDENTIFICATION</scope>
</reference>
<dbReference type="SMART" id="SM00028">
    <property type="entry name" value="TPR"/>
    <property type="match status" value="16"/>
</dbReference>
<name>A0A8C5M4M7_9ANUR</name>
<dbReference type="SUPFAM" id="SSF48452">
    <property type="entry name" value="TPR-like"/>
    <property type="match status" value="6"/>
</dbReference>
<proteinExistence type="predicted"/>
<dbReference type="SUPFAM" id="SSF81901">
    <property type="entry name" value="HCP-like"/>
    <property type="match status" value="1"/>
</dbReference>
<evidence type="ECO:0000256" key="3">
    <source>
        <dbReference type="PROSITE-ProRule" id="PRU00339"/>
    </source>
</evidence>
<keyword evidence="2 3" id="KW-0802">TPR repeat</keyword>
<accession>A0A8C5M4M7</accession>
<feature type="repeat" description="TPR" evidence="3">
    <location>
        <begin position="585"/>
        <end position="618"/>
    </location>
</feature>
<dbReference type="Proteomes" id="UP000694569">
    <property type="component" value="Unplaced"/>
</dbReference>